<organism evidence="1 2">
    <name type="scientific">Methylobacterium iners</name>
    <dbReference type="NCBI Taxonomy" id="418707"/>
    <lineage>
        <taxon>Bacteria</taxon>
        <taxon>Pseudomonadati</taxon>
        <taxon>Pseudomonadota</taxon>
        <taxon>Alphaproteobacteria</taxon>
        <taxon>Hyphomicrobiales</taxon>
        <taxon>Methylobacteriaceae</taxon>
        <taxon>Methylobacterium</taxon>
    </lineage>
</organism>
<dbReference type="Proteomes" id="UP001055125">
    <property type="component" value="Unassembled WGS sequence"/>
</dbReference>
<gene>
    <name evidence="1" type="ORF">OCOJLMKI_4564</name>
</gene>
<protein>
    <submittedName>
        <fullName evidence="1">Uncharacterized protein</fullName>
    </submittedName>
</protein>
<reference evidence="1" key="2">
    <citation type="submission" date="2021-08" db="EMBL/GenBank/DDBJ databases">
        <authorList>
            <person name="Tani A."/>
            <person name="Ola A."/>
            <person name="Ogura Y."/>
            <person name="Katsura K."/>
            <person name="Hayashi T."/>
        </authorList>
    </citation>
    <scope>NUCLEOTIDE SEQUENCE</scope>
    <source>
        <strain evidence="1">DSM 19015</strain>
    </source>
</reference>
<comment type="caution">
    <text evidence="1">The sequence shown here is derived from an EMBL/GenBank/DDBJ whole genome shotgun (WGS) entry which is preliminary data.</text>
</comment>
<evidence type="ECO:0000313" key="1">
    <source>
        <dbReference type="EMBL" id="GJD97335.1"/>
    </source>
</evidence>
<sequence>MLTVYAVQSFDEVEGCLVIGTRVQARSADGALRRAEGLNTFKTGAIAMQILTDDKSGKVEGVTVLGTFGSVPAEFVPLA</sequence>
<proteinExistence type="predicted"/>
<keyword evidence="2" id="KW-1185">Reference proteome</keyword>
<name>A0ABQ4S6M9_9HYPH</name>
<dbReference type="EMBL" id="BPQP01000088">
    <property type="protein sequence ID" value="GJD97335.1"/>
    <property type="molecule type" value="Genomic_DNA"/>
</dbReference>
<reference evidence="1" key="1">
    <citation type="journal article" date="2021" name="Front. Microbiol.">
        <title>Comprehensive Comparative Genomics and Phenotyping of Methylobacterium Species.</title>
        <authorList>
            <person name="Alessa O."/>
            <person name="Ogura Y."/>
            <person name="Fujitani Y."/>
            <person name="Takami H."/>
            <person name="Hayashi T."/>
            <person name="Sahin N."/>
            <person name="Tani A."/>
        </authorList>
    </citation>
    <scope>NUCLEOTIDE SEQUENCE</scope>
    <source>
        <strain evidence="1">DSM 19015</strain>
    </source>
</reference>
<accession>A0ABQ4S6M9</accession>
<dbReference type="RefSeq" id="WP_238246409.1">
    <property type="nucleotide sequence ID" value="NZ_BPQP01000088.1"/>
</dbReference>
<evidence type="ECO:0000313" key="2">
    <source>
        <dbReference type="Proteomes" id="UP001055125"/>
    </source>
</evidence>